<comment type="caution">
    <text evidence="3">The sequence shown here is derived from an EMBL/GenBank/DDBJ whole genome shotgun (WGS) entry which is preliminary data.</text>
</comment>
<evidence type="ECO:0000313" key="4">
    <source>
        <dbReference type="Proteomes" id="UP000318288"/>
    </source>
</evidence>
<feature type="transmembrane region" description="Helical" evidence="1">
    <location>
        <begin position="56"/>
        <end position="77"/>
    </location>
</feature>
<feature type="transmembrane region" description="Helical" evidence="1">
    <location>
        <begin position="173"/>
        <end position="191"/>
    </location>
</feature>
<dbReference type="OrthoDB" id="9796461at2"/>
<evidence type="ECO:0000313" key="3">
    <source>
        <dbReference type="EMBL" id="TWU50942.1"/>
    </source>
</evidence>
<dbReference type="InterPro" id="IPR002656">
    <property type="entry name" value="Acyl_transf_3_dom"/>
</dbReference>
<dbReference type="AlphaFoldDB" id="A0A5C6EPC6"/>
<feature type="transmembrane region" description="Helical" evidence="1">
    <location>
        <begin position="98"/>
        <end position="116"/>
    </location>
</feature>
<dbReference type="PANTHER" id="PTHR23028">
    <property type="entry name" value="ACETYLTRANSFERASE"/>
    <property type="match status" value="1"/>
</dbReference>
<keyword evidence="1" id="KW-1133">Transmembrane helix</keyword>
<dbReference type="EC" id="2.3.1.-" evidence="3"/>
<proteinExistence type="predicted"/>
<keyword evidence="1" id="KW-0812">Transmembrane</keyword>
<dbReference type="GO" id="GO:0016747">
    <property type="term" value="F:acyltransferase activity, transferring groups other than amino-acyl groups"/>
    <property type="evidence" value="ECO:0007669"/>
    <property type="project" value="InterPro"/>
</dbReference>
<name>A0A5C6EPC6_9BACT</name>
<dbReference type="Proteomes" id="UP000318288">
    <property type="component" value="Unassembled WGS sequence"/>
</dbReference>
<dbReference type="GO" id="GO:0016020">
    <property type="term" value="C:membrane"/>
    <property type="evidence" value="ECO:0007669"/>
    <property type="project" value="TreeGrafter"/>
</dbReference>
<gene>
    <name evidence="3" type="primary">oatA</name>
    <name evidence="3" type="ORF">Poly51_42350</name>
</gene>
<dbReference type="GO" id="GO:0009103">
    <property type="term" value="P:lipopolysaccharide biosynthetic process"/>
    <property type="evidence" value="ECO:0007669"/>
    <property type="project" value="TreeGrafter"/>
</dbReference>
<feature type="transmembrane region" description="Helical" evidence="1">
    <location>
        <begin position="335"/>
        <end position="356"/>
    </location>
</feature>
<feature type="transmembrane region" description="Helical" evidence="1">
    <location>
        <begin position="211"/>
        <end position="229"/>
    </location>
</feature>
<dbReference type="InterPro" id="IPR050879">
    <property type="entry name" value="Acyltransferase_3"/>
</dbReference>
<dbReference type="EMBL" id="SJPW01000005">
    <property type="protein sequence ID" value="TWU50942.1"/>
    <property type="molecule type" value="Genomic_DNA"/>
</dbReference>
<sequence>MTSPPPLLKQQRYPAGGGRDLGLDVVRFVAIVLVMGRHAAISSESAAWLQTWSRGGWVGVDLFFVLSGFLVSGLLFAEYQKHQRVRPIRFLIRRGFKIYPAFWAFMALTLTMRWWAGEPAALTSVVVELAFVQNYFAGIWIHTWSLAVEEHFYFMLALLMGALSASGRLNKRGAIPIVFAVLAIGCLALRLQHASTHLTFSASESIFRSHLRMDSLFYGVLISYSVWFGGLKSGIDRIPKWLMTAIGCALLSPAFVWPVDQHPWIGTYGLTLFYLGSGCIVIAALGMKLPSSAIPRSALAFAARAGAASYSIYLWHVPVNLIAIHLFVETQSLPIAYWSTYLIGSVGVGWVMHGLIERPAIALRNRCAA</sequence>
<dbReference type="RefSeq" id="WP_146459610.1">
    <property type="nucleotide sequence ID" value="NZ_SJPW01000005.1"/>
</dbReference>
<feature type="transmembrane region" description="Helical" evidence="1">
    <location>
        <begin position="241"/>
        <end position="259"/>
    </location>
</feature>
<feature type="transmembrane region" description="Helical" evidence="1">
    <location>
        <begin position="136"/>
        <end position="161"/>
    </location>
</feature>
<accession>A0A5C6EPC6</accession>
<feature type="domain" description="Acyltransferase 3" evidence="2">
    <location>
        <begin position="21"/>
        <end position="352"/>
    </location>
</feature>
<reference evidence="3 4" key="1">
    <citation type="submission" date="2019-02" db="EMBL/GenBank/DDBJ databases">
        <title>Deep-cultivation of Planctomycetes and their phenomic and genomic characterization uncovers novel biology.</title>
        <authorList>
            <person name="Wiegand S."/>
            <person name="Jogler M."/>
            <person name="Boedeker C."/>
            <person name="Pinto D."/>
            <person name="Vollmers J."/>
            <person name="Rivas-Marin E."/>
            <person name="Kohn T."/>
            <person name="Peeters S.H."/>
            <person name="Heuer A."/>
            <person name="Rast P."/>
            <person name="Oberbeckmann S."/>
            <person name="Bunk B."/>
            <person name="Jeske O."/>
            <person name="Meyerdierks A."/>
            <person name="Storesund J.E."/>
            <person name="Kallscheuer N."/>
            <person name="Luecker S."/>
            <person name="Lage O.M."/>
            <person name="Pohl T."/>
            <person name="Merkel B.J."/>
            <person name="Hornburger P."/>
            <person name="Mueller R.-W."/>
            <person name="Bruemmer F."/>
            <person name="Labrenz M."/>
            <person name="Spormann A.M."/>
            <person name="Op Den Camp H."/>
            <person name="Overmann J."/>
            <person name="Amann R."/>
            <person name="Jetten M.S.M."/>
            <person name="Mascher T."/>
            <person name="Medema M.H."/>
            <person name="Devos D.P."/>
            <person name="Kaster A.-K."/>
            <person name="Ovreas L."/>
            <person name="Rohde M."/>
            <person name="Galperin M.Y."/>
            <person name="Jogler C."/>
        </authorList>
    </citation>
    <scope>NUCLEOTIDE SEQUENCE [LARGE SCALE GENOMIC DNA]</scope>
    <source>
        <strain evidence="3 4">Poly51</strain>
    </source>
</reference>
<keyword evidence="1" id="KW-0472">Membrane</keyword>
<organism evidence="3 4">
    <name type="scientific">Rubripirellula tenax</name>
    <dbReference type="NCBI Taxonomy" id="2528015"/>
    <lineage>
        <taxon>Bacteria</taxon>
        <taxon>Pseudomonadati</taxon>
        <taxon>Planctomycetota</taxon>
        <taxon>Planctomycetia</taxon>
        <taxon>Pirellulales</taxon>
        <taxon>Pirellulaceae</taxon>
        <taxon>Rubripirellula</taxon>
    </lineage>
</organism>
<evidence type="ECO:0000256" key="1">
    <source>
        <dbReference type="SAM" id="Phobius"/>
    </source>
</evidence>
<keyword evidence="4" id="KW-1185">Reference proteome</keyword>
<dbReference type="PANTHER" id="PTHR23028:SF53">
    <property type="entry name" value="ACYL_TRANSF_3 DOMAIN-CONTAINING PROTEIN"/>
    <property type="match status" value="1"/>
</dbReference>
<dbReference type="Pfam" id="PF01757">
    <property type="entry name" value="Acyl_transf_3"/>
    <property type="match status" value="1"/>
</dbReference>
<keyword evidence="3" id="KW-0012">Acyltransferase</keyword>
<protein>
    <submittedName>
        <fullName evidence="3">O-acetyltransferase OatA</fullName>
        <ecNumber evidence="3">2.3.1.-</ecNumber>
    </submittedName>
</protein>
<evidence type="ECO:0000259" key="2">
    <source>
        <dbReference type="Pfam" id="PF01757"/>
    </source>
</evidence>
<keyword evidence="3" id="KW-0808">Transferase</keyword>
<feature type="transmembrane region" description="Helical" evidence="1">
    <location>
        <begin position="265"/>
        <end position="286"/>
    </location>
</feature>